<dbReference type="SUPFAM" id="SSF46785">
    <property type="entry name" value="Winged helix' DNA-binding domain"/>
    <property type="match status" value="1"/>
</dbReference>
<accession>A0A143C5C4</accession>
<dbReference type="PROSITE" id="PS50995">
    <property type="entry name" value="HTH_MARR_2"/>
    <property type="match status" value="1"/>
</dbReference>
<dbReference type="SMART" id="SM00347">
    <property type="entry name" value="HTH_MARR"/>
    <property type="match status" value="1"/>
</dbReference>
<evidence type="ECO:0000259" key="1">
    <source>
        <dbReference type="PROSITE" id="PS50995"/>
    </source>
</evidence>
<dbReference type="Proteomes" id="UP000076096">
    <property type="component" value="Chromosome"/>
</dbReference>
<proteinExistence type="predicted"/>
<dbReference type="GO" id="GO:0003700">
    <property type="term" value="F:DNA-binding transcription factor activity"/>
    <property type="evidence" value="ECO:0007669"/>
    <property type="project" value="InterPro"/>
</dbReference>
<dbReference type="GO" id="GO:0006950">
    <property type="term" value="P:response to stress"/>
    <property type="evidence" value="ECO:0007669"/>
    <property type="project" value="TreeGrafter"/>
</dbReference>
<dbReference type="Gene3D" id="1.10.10.10">
    <property type="entry name" value="Winged helix-like DNA-binding domain superfamily/Winged helix DNA-binding domain"/>
    <property type="match status" value="1"/>
</dbReference>
<dbReference type="PANTHER" id="PTHR33164:SF106">
    <property type="entry name" value="TRANSCRIPTIONAL REGULATORY PROTEIN"/>
    <property type="match status" value="1"/>
</dbReference>
<reference evidence="3" key="1">
    <citation type="submission" date="2016-04" db="EMBL/GenBank/DDBJ databases">
        <authorList>
            <person name="Zhang B."/>
        </authorList>
    </citation>
    <scope>NUCLEOTIDE SEQUENCE [LARGE SCALE GENOMIC DNA]</scope>
    <source>
        <strain evidence="3">S10</strain>
    </source>
</reference>
<name>A0A143C5C4_9ACTN</name>
<dbReference type="STRING" id="1783515.A4E84_26140"/>
<evidence type="ECO:0000313" key="2">
    <source>
        <dbReference type="EMBL" id="AMW12654.1"/>
    </source>
</evidence>
<dbReference type="InterPro" id="IPR039422">
    <property type="entry name" value="MarR/SlyA-like"/>
</dbReference>
<sequence length="169" mass="18338">MSGSGVPTASLPADDPIGLQSFAVLLRRMNSEFNRIAQEFAQAQGLHLTDMQALIAILDADSDPEAGGEPMTPGRLRGQLNLTSGAVTACLDRLERAGHIHRVRDAGDRRVVHLHYADAARGLARDYFRPLARSTDAARGRFAPAELEVVVRFLAEMNAELALLRRDPG</sequence>
<keyword evidence="3" id="KW-1185">Reference proteome</keyword>
<dbReference type="RefSeq" id="WP_062928878.1">
    <property type="nucleotide sequence ID" value="NZ_CP015098.1"/>
</dbReference>
<dbReference type="KEGG" id="stsi:A4E84_26140"/>
<dbReference type="EMBL" id="CP015098">
    <property type="protein sequence ID" value="AMW12654.1"/>
    <property type="molecule type" value="Genomic_DNA"/>
</dbReference>
<gene>
    <name evidence="2" type="ORF">A4E84_26140</name>
</gene>
<evidence type="ECO:0000313" key="3">
    <source>
        <dbReference type="Proteomes" id="UP000076096"/>
    </source>
</evidence>
<dbReference type="InterPro" id="IPR036390">
    <property type="entry name" value="WH_DNA-bd_sf"/>
</dbReference>
<organism evidence="2 3">
    <name type="scientific">Streptomyces qaidamensis</name>
    <dbReference type="NCBI Taxonomy" id="1783515"/>
    <lineage>
        <taxon>Bacteria</taxon>
        <taxon>Bacillati</taxon>
        <taxon>Actinomycetota</taxon>
        <taxon>Actinomycetes</taxon>
        <taxon>Kitasatosporales</taxon>
        <taxon>Streptomycetaceae</taxon>
        <taxon>Streptomyces</taxon>
        <taxon>Streptomyces aurantiacus group</taxon>
    </lineage>
</organism>
<dbReference type="InterPro" id="IPR036388">
    <property type="entry name" value="WH-like_DNA-bd_sf"/>
</dbReference>
<dbReference type="PANTHER" id="PTHR33164">
    <property type="entry name" value="TRANSCRIPTIONAL REGULATOR, MARR FAMILY"/>
    <property type="match status" value="1"/>
</dbReference>
<protein>
    <submittedName>
        <fullName evidence="2">MarR family transcriptional regulator</fullName>
    </submittedName>
</protein>
<dbReference type="Pfam" id="PF01047">
    <property type="entry name" value="MarR"/>
    <property type="match status" value="1"/>
</dbReference>
<feature type="domain" description="HTH marR-type" evidence="1">
    <location>
        <begin position="19"/>
        <end position="159"/>
    </location>
</feature>
<dbReference type="AlphaFoldDB" id="A0A143C5C4"/>
<dbReference type="InterPro" id="IPR000835">
    <property type="entry name" value="HTH_MarR-typ"/>
</dbReference>